<evidence type="ECO:0000256" key="1">
    <source>
        <dbReference type="SAM" id="MobiDB-lite"/>
    </source>
</evidence>
<keyword evidence="2" id="KW-1185">Reference proteome</keyword>
<sequence>MEIIPVGKKENHAPQLETPQVDGNGPDEKPNLALPSKKGQVASWDGNNLFSTLGDLGGCKANASHCFMADGVV</sequence>
<feature type="region of interest" description="Disordered" evidence="1">
    <location>
        <begin position="1"/>
        <end position="31"/>
    </location>
</feature>
<proteinExistence type="predicted"/>
<evidence type="ECO:0000313" key="3">
    <source>
        <dbReference type="WBParaSite" id="nRc.2.0.1.t35332-RA"/>
    </source>
</evidence>
<evidence type="ECO:0000313" key="2">
    <source>
        <dbReference type="Proteomes" id="UP000887565"/>
    </source>
</evidence>
<name>A0A915K9F0_ROMCU</name>
<reference evidence="3" key="1">
    <citation type="submission" date="2022-11" db="UniProtKB">
        <authorList>
            <consortium name="WormBaseParasite"/>
        </authorList>
    </citation>
    <scope>IDENTIFICATION</scope>
</reference>
<dbReference type="Proteomes" id="UP000887565">
    <property type="component" value="Unplaced"/>
</dbReference>
<protein>
    <submittedName>
        <fullName evidence="3">Prolactin receptor</fullName>
    </submittedName>
</protein>
<accession>A0A915K9F0</accession>
<dbReference type="WBParaSite" id="nRc.2.0.1.t35332-RA">
    <property type="protein sequence ID" value="nRc.2.0.1.t35332-RA"/>
    <property type="gene ID" value="nRc.2.0.1.g35332"/>
</dbReference>
<organism evidence="2 3">
    <name type="scientific">Romanomermis culicivorax</name>
    <name type="common">Nematode worm</name>
    <dbReference type="NCBI Taxonomy" id="13658"/>
    <lineage>
        <taxon>Eukaryota</taxon>
        <taxon>Metazoa</taxon>
        <taxon>Ecdysozoa</taxon>
        <taxon>Nematoda</taxon>
        <taxon>Enoplea</taxon>
        <taxon>Dorylaimia</taxon>
        <taxon>Mermithida</taxon>
        <taxon>Mermithoidea</taxon>
        <taxon>Mermithidae</taxon>
        <taxon>Romanomermis</taxon>
    </lineage>
</organism>
<dbReference type="AlphaFoldDB" id="A0A915K9F0"/>